<feature type="region of interest" description="Disordered" evidence="1">
    <location>
        <begin position="228"/>
        <end position="282"/>
    </location>
</feature>
<keyword evidence="2" id="KW-0812">Transmembrane</keyword>
<dbReference type="EMBL" id="JACSQW010000012">
    <property type="protein sequence ID" value="MBD7895176.1"/>
    <property type="molecule type" value="Genomic_DNA"/>
</dbReference>
<keyword evidence="4" id="KW-1185">Reference proteome</keyword>
<feature type="transmembrane region" description="Helical" evidence="2">
    <location>
        <begin position="12"/>
        <end position="28"/>
    </location>
</feature>
<organism evidence="3 4">
    <name type="scientific">Limosilactobacillus avistercoris</name>
    <dbReference type="NCBI Taxonomy" id="2762243"/>
    <lineage>
        <taxon>Bacteria</taxon>
        <taxon>Bacillati</taxon>
        <taxon>Bacillota</taxon>
        <taxon>Bacilli</taxon>
        <taxon>Lactobacillales</taxon>
        <taxon>Lactobacillaceae</taxon>
        <taxon>Limosilactobacillus</taxon>
    </lineage>
</organism>
<evidence type="ECO:0000256" key="1">
    <source>
        <dbReference type="SAM" id="MobiDB-lite"/>
    </source>
</evidence>
<dbReference type="PANTHER" id="PTHR37804:SF1">
    <property type="entry name" value="CDAA REGULATORY PROTEIN CDAR"/>
    <property type="match status" value="1"/>
</dbReference>
<dbReference type="InterPro" id="IPR012505">
    <property type="entry name" value="YbbR"/>
</dbReference>
<keyword evidence="2" id="KW-1133">Transmembrane helix</keyword>
<reference evidence="3 4" key="1">
    <citation type="submission" date="2020-08" db="EMBL/GenBank/DDBJ databases">
        <title>A Genomic Blueprint of the Chicken Gut Microbiome.</title>
        <authorList>
            <person name="Gilroy R."/>
            <person name="Ravi A."/>
            <person name="Getino M."/>
            <person name="Pursley I."/>
            <person name="Horton D.L."/>
            <person name="Alikhan N.-F."/>
            <person name="Baker D."/>
            <person name="Gharbi K."/>
            <person name="Hall N."/>
            <person name="Watson M."/>
            <person name="Adriaenssens E.M."/>
            <person name="Foster-Nyarko E."/>
            <person name="Jarju S."/>
            <person name="Secka A."/>
            <person name="Antonio M."/>
            <person name="Oren A."/>
            <person name="Chaudhuri R."/>
            <person name="La Ragione R.M."/>
            <person name="Hildebrand F."/>
            <person name="Pallen M.J."/>
        </authorList>
    </citation>
    <scope>NUCLEOTIDE SEQUENCE [LARGE SCALE GENOMIC DNA]</scope>
    <source>
        <strain evidence="3 4">Sa3CUN2</strain>
    </source>
</reference>
<name>A0ABR8PD03_9LACO</name>
<evidence type="ECO:0000313" key="3">
    <source>
        <dbReference type="EMBL" id="MBD7895176.1"/>
    </source>
</evidence>
<feature type="compositionally biased region" description="Low complexity" evidence="1">
    <location>
        <begin position="265"/>
        <end position="282"/>
    </location>
</feature>
<accession>A0ABR8PD03</accession>
<proteinExistence type="predicted"/>
<evidence type="ECO:0000256" key="2">
    <source>
        <dbReference type="SAM" id="Phobius"/>
    </source>
</evidence>
<protein>
    <recommendedName>
        <fullName evidence="5">YbbR-like protein</fullName>
    </recommendedName>
</protein>
<feature type="compositionally biased region" description="Low complexity" evidence="1">
    <location>
        <begin position="241"/>
        <end position="258"/>
    </location>
</feature>
<evidence type="ECO:0008006" key="5">
    <source>
        <dbReference type="Google" id="ProtNLM"/>
    </source>
</evidence>
<evidence type="ECO:0000313" key="4">
    <source>
        <dbReference type="Proteomes" id="UP000616837"/>
    </source>
</evidence>
<dbReference type="Gene3D" id="2.170.120.40">
    <property type="entry name" value="YbbR-like domain"/>
    <property type="match status" value="1"/>
</dbReference>
<sequence>MNNWEFFNNKWFLRITSLVLALFLFFYVNNGSNGFLRQNTRQHDQTSALMSNKTAVIRMPLDITTDSNYVVSGYPKTVKVSVSGPSALVTTTSNTQNFKAYIDLTNVGTGKHRVKVKTSGLNSELHATVKPKYVTINIQPRKTIVKKITVRLSSHSLSNNFKVGNPRTDVDHVRVSGSREEVDKVDRVVAFVAMPNKTTEDIHRLVTLQAVDKNGQTLNVVIEPNTTNVTIPIHGNDSDTENSSSGSENEQSSSSASHSSRESSSENSSSSSSTQVSSNNND</sequence>
<dbReference type="Gene3D" id="2.170.120.30">
    <property type="match status" value="1"/>
</dbReference>
<keyword evidence="2" id="KW-0472">Membrane</keyword>
<dbReference type="InterPro" id="IPR053154">
    <property type="entry name" value="c-di-AMP_regulator"/>
</dbReference>
<dbReference type="Pfam" id="PF07949">
    <property type="entry name" value="YbbR"/>
    <property type="match status" value="2"/>
</dbReference>
<gene>
    <name evidence="3" type="ORF">H9564_05575</name>
</gene>
<comment type="caution">
    <text evidence="3">The sequence shown here is derived from an EMBL/GenBank/DDBJ whole genome shotgun (WGS) entry which is preliminary data.</text>
</comment>
<dbReference type="RefSeq" id="WP_191684513.1">
    <property type="nucleotide sequence ID" value="NZ_JACSQW010000012.1"/>
</dbReference>
<dbReference type="PANTHER" id="PTHR37804">
    <property type="entry name" value="CDAA REGULATORY PROTEIN CDAR"/>
    <property type="match status" value="1"/>
</dbReference>
<dbReference type="Proteomes" id="UP000616837">
    <property type="component" value="Unassembled WGS sequence"/>
</dbReference>